<reference evidence="4" key="1">
    <citation type="journal article" date="2019" name="Int. J. Syst. Evol. Microbiol.">
        <title>The Global Catalogue of Microorganisms (GCM) 10K type strain sequencing project: providing services to taxonomists for standard genome sequencing and annotation.</title>
        <authorList>
            <consortium name="The Broad Institute Genomics Platform"/>
            <consortium name="The Broad Institute Genome Sequencing Center for Infectious Disease"/>
            <person name="Wu L."/>
            <person name="Ma J."/>
        </authorList>
    </citation>
    <scope>NUCLEOTIDE SEQUENCE [LARGE SCALE GENOMIC DNA]</scope>
    <source>
        <strain evidence="4">KCTC 22280</strain>
    </source>
</reference>
<gene>
    <name evidence="3" type="ORF">GCM10007071_22820</name>
</gene>
<proteinExistence type="predicted"/>
<dbReference type="InterPro" id="IPR029063">
    <property type="entry name" value="SAM-dependent_MTases_sf"/>
</dbReference>
<evidence type="ECO:0000256" key="1">
    <source>
        <dbReference type="ARBA" id="ARBA00023115"/>
    </source>
</evidence>
<evidence type="ECO:0000313" key="3">
    <source>
        <dbReference type="EMBL" id="GGY75056.1"/>
    </source>
</evidence>
<keyword evidence="1" id="KW-0620">Polyamine biosynthesis</keyword>
<comment type="caution">
    <text evidence="3">The sequence shown here is derived from an EMBL/GenBank/DDBJ whole genome shotgun (WGS) entry which is preliminary data.</text>
</comment>
<evidence type="ECO:0000259" key="2">
    <source>
        <dbReference type="Pfam" id="PF13649"/>
    </source>
</evidence>
<dbReference type="Proteomes" id="UP000601597">
    <property type="component" value="Unassembled WGS sequence"/>
</dbReference>
<dbReference type="EMBL" id="BMXV01000005">
    <property type="protein sequence ID" value="GGY75056.1"/>
    <property type="molecule type" value="Genomic_DNA"/>
</dbReference>
<dbReference type="Gene3D" id="3.40.50.150">
    <property type="entry name" value="Vaccinia Virus protein VP39"/>
    <property type="match status" value="1"/>
</dbReference>
<accession>A0ABQ3B269</accession>
<organism evidence="3 4">
    <name type="scientific">Marinobacter zhanjiangensis</name>
    <dbReference type="NCBI Taxonomy" id="578215"/>
    <lineage>
        <taxon>Bacteria</taxon>
        <taxon>Pseudomonadati</taxon>
        <taxon>Pseudomonadota</taxon>
        <taxon>Gammaproteobacteria</taxon>
        <taxon>Pseudomonadales</taxon>
        <taxon>Marinobacteraceae</taxon>
        <taxon>Marinobacter</taxon>
    </lineage>
</organism>
<dbReference type="InterPro" id="IPR041698">
    <property type="entry name" value="Methyltransf_25"/>
</dbReference>
<dbReference type="RefSeq" id="WP_189576515.1">
    <property type="nucleotide sequence ID" value="NZ_BMXV01000005.1"/>
</dbReference>
<feature type="domain" description="Methyltransferase" evidence="2">
    <location>
        <begin position="74"/>
        <end position="172"/>
    </location>
</feature>
<dbReference type="Pfam" id="PF13649">
    <property type="entry name" value="Methyltransf_25"/>
    <property type="match status" value="1"/>
</dbReference>
<dbReference type="CDD" id="cd02440">
    <property type="entry name" value="AdoMet_MTases"/>
    <property type="match status" value="1"/>
</dbReference>
<keyword evidence="4" id="KW-1185">Reference proteome</keyword>
<dbReference type="PANTHER" id="PTHR43317">
    <property type="entry name" value="THERMOSPERMINE SYNTHASE ACAULIS5"/>
    <property type="match status" value="1"/>
</dbReference>
<name>A0ABQ3B269_9GAMM</name>
<dbReference type="PANTHER" id="PTHR43317:SF1">
    <property type="entry name" value="THERMOSPERMINE SYNTHASE ACAULIS5"/>
    <property type="match status" value="1"/>
</dbReference>
<sequence>MLRPSLSGDVVHHTRDRVGPIMVIDYRRHRVLTFDSVFEQSKIDRQRPWLPVHEYNRAMLLPVAWHRPSRAVVLGVGGGTLVGALHHLLPECEIHGVDLRREVVRVAQDYFSLPQTGRVHMTIAEARQALADMPEGSADLIMADLYGADRMSPAQSRRHFIDLCHRTLSDQGWLAVNYHRPPDPDGRLFRQLRQQFGTLFCYTSKTNNTVLLAARQRVPLLSPTDPVLNDLEQVLPIAWRKLMARLASQSAN</sequence>
<dbReference type="SUPFAM" id="SSF53335">
    <property type="entry name" value="S-adenosyl-L-methionine-dependent methyltransferases"/>
    <property type="match status" value="1"/>
</dbReference>
<protein>
    <recommendedName>
        <fullName evidence="2">Methyltransferase domain-containing protein</fullName>
    </recommendedName>
</protein>
<evidence type="ECO:0000313" key="4">
    <source>
        <dbReference type="Proteomes" id="UP000601597"/>
    </source>
</evidence>